<evidence type="ECO:0000256" key="2">
    <source>
        <dbReference type="ARBA" id="ARBA00023125"/>
    </source>
</evidence>
<sequence>MAARSRLSVIVLNQPEPPGIFSLAVLYLIRTVPRRKIPIRLKIENMICLHMENCRRAEKTMSGKTMLYENIINDILEDVKSGKLKDGDKIPTDAELCDIYNVSRITVTRALKELEYRGMLIRIKKKGTFIKLTEQPVSKDEEPGSIPAIAVVLPFGEEYGFDILQGVESICARGGYYVTFHNSKFKSENEKAILERVFSDRLLGAIVYPCDGYRNIEIYSKLIIHRFPFVFIDRSVEGLNVPHVVSDNIRAGYDITNHLLELGHTRIAFVCTDLNEAASVSDRYKGYCNALIGSGIAPKPEWLIEDHADIEKINHEDKEVRLQVNLMRLQRILALEDGPTAVVAVNDETAIQLMEAAKRLGVKVPEQLSVTGFDNLQAGAGYEVPLTTIRQKFNDLGASAAEVVLTLLEDGSKSGRDMPNIVLDTELVIRNSAAAPQA</sequence>
<keyword evidence="3" id="KW-0804">Transcription</keyword>
<dbReference type="EMBL" id="SSOB01000074">
    <property type="protein sequence ID" value="THF72679.1"/>
    <property type="molecule type" value="Genomic_DNA"/>
</dbReference>
<organism evidence="5 6">
    <name type="scientific">Cohnella fermenti</name>
    <dbReference type="NCBI Taxonomy" id="2565925"/>
    <lineage>
        <taxon>Bacteria</taxon>
        <taxon>Bacillati</taxon>
        <taxon>Bacillota</taxon>
        <taxon>Bacilli</taxon>
        <taxon>Bacillales</taxon>
        <taxon>Paenibacillaceae</taxon>
        <taxon>Cohnella</taxon>
    </lineage>
</organism>
<dbReference type="SUPFAM" id="SSF46785">
    <property type="entry name" value="Winged helix' DNA-binding domain"/>
    <property type="match status" value="1"/>
</dbReference>
<dbReference type="Proteomes" id="UP000310636">
    <property type="component" value="Unassembled WGS sequence"/>
</dbReference>
<accession>A0A4S4BG43</accession>
<dbReference type="Gene3D" id="1.10.10.10">
    <property type="entry name" value="Winged helix-like DNA-binding domain superfamily/Winged helix DNA-binding domain"/>
    <property type="match status" value="1"/>
</dbReference>
<feature type="domain" description="HTH gntR-type" evidence="4">
    <location>
        <begin position="65"/>
        <end position="133"/>
    </location>
</feature>
<evidence type="ECO:0000256" key="3">
    <source>
        <dbReference type="ARBA" id="ARBA00023163"/>
    </source>
</evidence>
<dbReference type="InterPro" id="IPR000524">
    <property type="entry name" value="Tscrpt_reg_HTH_GntR"/>
</dbReference>
<dbReference type="InterPro" id="IPR036388">
    <property type="entry name" value="WH-like_DNA-bd_sf"/>
</dbReference>
<dbReference type="InterPro" id="IPR028082">
    <property type="entry name" value="Peripla_BP_I"/>
</dbReference>
<reference evidence="5 6" key="1">
    <citation type="submission" date="2019-04" db="EMBL/GenBank/DDBJ databases">
        <title>Cohnella sp. nov. isolated from preserved vegetables.</title>
        <authorList>
            <person name="Lin S.-Y."/>
            <person name="Hung M.-H."/>
            <person name="Young C.-C."/>
        </authorList>
    </citation>
    <scope>NUCLEOTIDE SEQUENCE [LARGE SCALE GENOMIC DNA]</scope>
    <source>
        <strain evidence="5 6">CC-MHH1044</strain>
    </source>
</reference>
<evidence type="ECO:0000313" key="5">
    <source>
        <dbReference type="EMBL" id="THF72679.1"/>
    </source>
</evidence>
<evidence type="ECO:0000313" key="6">
    <source>
        <dbReference type="Proteomes" id="UP000310636"/>
    </source>
</evidence>
<dbReference type="PANTHER" id="PTHR30146">
    <property type="entry name" value="LACI-RELATED TRANSCRIPTIONAL REPRESSOR"/>
    <property type="match status" value="1"/>
</dbReference>
<dbReference type="InterPro" id="IPR046335">
    <property type="entry name" value="LacI/GalR-like_sensor"/>
</dbReference>
<dbReference type="Gene3D" id="3.40.50.2300">
    <property type="match status" value="2"/>
</dbReference>
<gene>
    <name evidence="5" type="ORF">E6C55_32275</name>
</gene>
<dbReference type="CDD" id="cd06267">
    <property type="entry name" value="PBP1_LacI_sugar_binding-like"/>
    <property type="match status" value="1"/>
</dbReference>
<keyword evidence="2" id="KW-0238">DNA-binding</keyword>
<protein>
    <submittedName>
        <fullName evidence="5">GntR family transcriptional regulator</fullName>
    </submittedName>
</protein>
<dbReference type="PANTHER" id="PTHR30146:SF154">
    <property type="entry name" value="TRANSCRIPTION REGULATOR, MEMBER OF GALR FAMILY"/>
    <property type="match status" value="1"/>
</dbReference>
<proteinExistence type="predicted"/>
<keyword evidence="6" id="KW-1185">Reference proteome</keyword>
<name>A0A4S4BG43_9BACL</name>
<dbReference type="SUPFAM" id="SSF53822">
    <property type="entry name" value="Periplasmic binding protein-like I"/>
    <property type="match status" value="1"/>
</dbReference>
<comment type="caution">
    <text evidence="5">The sequence shown here is derived from an EMBL/GenBank/DDBJ whole genome shotgun (WGS) entry which is preliminary data.</text>
</comment>
<dbReference type="GO" id="GO:0000976">
    <property type="term" value="F:transcription cis-regulatory region binding"/>
    <property type="evidence" value="ECO:0007669"/>
    <property type="project" value="TreeGrafter"/>
</dbReference>
<evidence type="ECO:0000259" key="4">
    <source>
        <dbReference type="PROSITE" id="PS50949"/>
    </source>
</evidence>
<keyword evidence="1" id="KW-0805">Transcription regulation</keyword>
<dbReference type="Pfam" id="PF13377">
    <property type="entry name" value="Peripla_BP_3"/>
    <property type="match status" value="1"/>
</dbReference>
<dbReference type="InterPro" id="IPR036390">
    <property type="entry name" value="WH_DNA-bd_sf"/>
</dbReference>
<dbReference type="CDD" id="cd07377">
    <property type="entry name" value="WHTH_GntR"/>
    <property type="match status" value="1"/>
</dbReference>
<dbReference type="PRINTS" id="PR00035">
    <property type="entry name" value="HTHGNTR"/>
</dbReference>
<dbReference type="SMART" id="SM00345">
    <property type="entry name" value="HTH_GNTR"/>
    <property type="match status" value="1"/>
</dbReference>
<evidence type="ECO:0000256" key="1">
    <source>
        <dbReference type="ARBA" id="ARBA00023015"/>
    </source>
</evidence>
<dbReference type="AlphaFoldDB" id="A0A4S4BG43"/>
<dbReference type="GO" id="GO:0003700">
    <property type="term" value="F:DNA-binding transcription factor activity"/>
    <property type="evidence" value="ECO:0007669"/>
    <property type="project" value="InterPro"/>
</dbReference>
<dbReference type="Pfam" id="PF00392">
    <property type="entry name" value="GntR"/>
    <property type="match status" value="1"/>
</dbReference>
<dbReference type="PROSITE" id="PS50949">
    <property type="entry name" value="HTH_GNTR"/>
    <property type="match status" value="1"/>
</dbReference>